<dbReference type="Proteomes" id="UP000248817">
    <property type="component" value="Unassembled WGS sequence"/>
</dbReference>
<gene>
    <name evidence="4" type="ORF">BP00DRAFT_424892</name>
</gene>
<comment type="similarity">
    <text evidence="1">Belongs to the glycosyltransferase 32 family.</text>
</comment>
<dbReference type="GO" id="GO:0000136">
    <property type="term" value="C:mannan polymerase complex"/>
    <property type="evidence" value="ECO:0007669"/>
    <property type="project" value="TreeGrafter"/>
</dbReference>
<feature type="region of interest" description="Disordered" evidence="2">
    <location>
        <begin position="27"/>
        <end position="62"/>
    </location>
</feature>
<evidence type="ECO:0000313" key="5">
    <source>
        <dbReference type="Proteomes" id="UP000248817"/>
    </source>
</evidence>
<dbReference type="PANTHER" id="PTHR31834">
    <property type="entry name" value="INITIATION-SPECIFIC ALPHA-1,6-MANNOSYLTRANSFERASE"/>
    <property type="match status" value="1"/>
</dbReference>
<evidence type="ECO:0000256" key="2">
    <source>
        <dbReference type="SAM" id="MobiDB-lite"/>
    </source>
</evidence>
<keyword evidence="5" id="KW-1185">Reference proteome</keyword>
<dbReference type="InterPro" id="IPR039367">
    <property type="entry name" value="Och1-like"/>
</dbReference>
<dbReference type="Gene3D" id="3.90.550.20">
    <property type="match status" value="1"/>
</dbReference>
<reference evidence="4 5" key="1">
    <citation type="submission" date="2018-02" db="EMBL/GenBank/DDBJ databases">
        <title>The genomes of Aspergillus section Nigri reveals drivers in fungal speciation.</title>
        <authorList>
            <consortium name="DOE Joint Genome Institute"/>
            <person name="Vesth T.C."/>
            <person name="Nybo J."/>
            <person name="Theobald S."/>
            <person name="Brandl J."/>
            <person name="Frisvad J.C."/>
            <person name="Nielsen K.F."/>
            <person name="Lyhne E.K."/>
            <person name="Kogle M.E."/>
            <person name="Kuo A."/>
            <person name="Riley R."/>
            <person name="Clum A."/>
            <person name="Nolan M."/>
            <person name="Lipzen A."/>
            <person name="Salamov A."/>
            <person name="Henrissat B."/>
            <person name="Wiebenga A."/>
            <person name="De vries R.P."/>
            <person name="Grigoriev I.V."/>
            <person name="Mortensen U.H."/>
            <person name="Andersen M.R."/>
            <person name="Baker S.E."/>
        </authorList>
    </citation>
    <scope>NUCLEOTIDE SEQUENCE [LARGE SCALE GENOMIC DNA]</scope>
    <source>
        <strain evidence="4 5">CBS 114.80</strain>
    </source>
</reference>
<proteinExistence type="inferred from homology"/>
<organism evidence="4 5">
    <name type="scientific">Aspergillus indologenus CBS 114.80</name>
    <dbReference type="NCBI Taxonomy" id="1450541"/>
    <lineage>
        <taxon>Eukaryota</taxon>
        <taxon>Fungi</taxon>
        <taxon>Dikarya</taxon>
        <taxon>Ascomycota</taxon>
        <taxon>Pezizomycotina</taxon>
        <taxon>Eurotiomycetes</taxon>
        <taxon>Eurotiomycetidae</taxon>
        <taxon>Eurotiales</taxon>
        <taxon>Aspergillaceae</taxon>
        <taxon>Aspergillus</taxon>
        <taxon>Aspergillus subgen. Circumdati</taxon>
    </lineage>
</organism>
<dbReference type="InterPro" id="IPR029044">
    <property type="entry name" value="Nucleotide-diphossugar_trans"/>
</dbReference>
<dbReference type="SUPFAM" id="SSF53448">
    <property type="entry name" value="Nucleotide-diphospho-sugar transferases"/>
    <property type="match status" value="1"/>
</dbReference>
<feature type="chain" id="PRO_5015917147" description="Alpha-1,6-mannosyltransferase subunit" evidence="3">
    <location>
        <begin position="28"/>
        <end position="349"/>
    </location>
</feature>
<dbReference type="GO" id="GO:0006487">
    <property type="term" value="P:protein N-linked glycosylation"/>
    <property type="evidence" value="ECO:0007669"/>
    <property type="project" value="TreeGrafter"/>
</dbReference>
<dbReference type="EMBL" id="KZ825492">
    <property type="protein sequence ID" value="PYI32528.1"/>
    <property type="molecule type" value="Genomic_DNA"/>
</dbReference>
<evidence type="ECO:0000256" key="1">
    <source>
        <dbReference type="ARBA" id="ARBA00009003"/>
    </source>
</evidence>
<feature type="signal peptide" evidence="3">
    <location>
        <begin position="1"/>
        <end position="27"/>
    </location>
</feature>
<name>A0A2V5I6X8_9EURO</name>
<protein>
    <recommendedName>
        <fullName evidence="6">Alpha-1,6-mannosyltransferase subunit</fullName>
    </recommendedName>
</protein>
<accession>A0A2V5I6X8</accession>
<sequence>MPLRPLQLVQAILALCLVLSLLRYTTPTQPSSPPSSPPLNAAHQHPHKQPHPDPNTNQPVPSTAAAATDLLIPPTIHHLLLSMPNHPVSAFRPSQHTISWQQSGWKIEYWTEAACAQLAHATDPSGRYAAALAAFPSAVLKSDFCRYLILYARGGVYNDLDVRLMQPLPWGVMFGAPPYVPGDYPGDAPERLLCGPPAAIIGLEGDASTRGLPRSPQFVQWTMVAAPGHPIFGAVLGKIVDRTEEYLQRLGEADGGNDGVEPLDVMQWTGPSVWTDAVLEYFEADEGMLQTLRDLQETVRIKDVVVLPKRGFAITQGEDHRSSEVLVKHYFSGTWKTGCRAVWRWIGRC</sequence>
<evidence type="ECO:0008006" key="6">
    <source>
        <dbReference type="Google" id="ProtNLM"/>
    </source>
</evidence>
<keyword evidence="3" id="KW-0732">Signal</keyword>
<dbReference type="Pfam" id="PF04488">
    <property type="entry name" value="Gly_transf_sug"/>
    <property type="match status" value="1"/>
</dbReference>
<dbReference type="InterPro" id="IPR007577">
    <property type="entry name" value="GlycoTrfase_DXD_sugar-bd_CS"/>
</dbReference>
<evidence type="ECO:0000256" key="3">
    <source>
        <dbReference type="SAM" id="SignalP"/>
    </source>
</evidence>
<dbReference type="AlphaFoldDB" id="A0A2V5I6X8"/>
<evidence type="ECO:0000313" key="4">
    <source>
        <dbReference type="EMBL" id="PYI32528.1"/>
    </source>
</evidence>
<dbReference type="PANTHER" id="PTHR31834:SF1">
    <property type="entry name" value="INITIATION-SPECIFIC ALPHA-1,6-MANNOSYLTRANSFERASE"/>
    <property type="match status" value="1"/>
</dbReference>
<dbReference type="GO" id="GO:0000009">
    <property type="term" value="F:alpha-1,6-mannosyltransferase activity"/>
    <property type="evidence" value="ECO:0007669"/>
    <property type="project" value="InterPro"/>
</dbReference>